<protein>
    <recommendedName>
        <fullName evidence="1">Xaa-Pro dipeptidyl-peptidase C-terminal domain-containing protein</fullName>
    </recommendedName>
</protein>
<evidence type="ECO:0000259" key="1">
    <source>
        <dbReference type="Pfam" id="PF08530"/>
    </source>
</evidence>
<dbReference type="OrthoDB" id="2578740at2759"/>
<sequence length="313" mass="34842">MEFTGYARLRLWVEAQGSNDMDIFATLAKYDPKTGQKLESLLVDVGRLMEDAGRERNEIRRRHLADPKYCEPYFDSGPMGCLRASRRELDEKLSTLFHPVYTHQTEQLLQPKEVLPLDIAFWPYGMICNQGEELRLTISGVNLKEHLRPNDCRPRLRNRGTHIIHTGSTPVQELMGLPPPNGERKKGGKCGAHLTTGLLCSCIVVGQTAKLFGDQLVHSEGLSLPATTLVGLAKSSPRTFKPFRRFACVCNASNDGGQSLSALLGYVDLSEVPLRAPRPGSKFLSASRFTLRSCKTINKSKTGQLSRRFCSPL</sequence>
<dbReference type="InterPro" id="IPR008979">
    <property type="entry name" value="Galactose-bd-like_sf"/>
</dbReference>
<dbReference type="InterPro" id="IPR013736">
    <property type="entry name" value="Xaa-Pro_dipept_C"/>
</dbReference>
<dbReference type="Proteomes" id="UP000246171">
    <property type="component" value="Unassembled WGS sequence"/>
</dbReference>
<evidence type="ECO:0000313" key="2">
    <source>
        <dbReference type="EMBL" id="PWY64314.1"/>
    </source>
</evidence>
<dbReference type="GeneID" id="37058976"/>
<evidence type="ECO:0000313" key="3">
    <source>
        <dbReference type="Proteomes" id="UP000246171"/>
    </source>
</evidence>
<dbReference type="EMBL" id="MSFU01000031">
    <property type="protein sequence ID" value="PWY64314.1"/>
    <property type="molecule type" value="Genomic_DNA"/>
</dbReference>
<comment type="caution">
    <text evidence="2">The sequence shown here is derived from an EMBL/GenBank/DDBJ whole genome shotgun (WGS) entry which is preliminary data.</text>
</comment>
<feature type="domain" description="Xaa-Pro dipeptidyl-peptidase C-terminal" evidence="1">
    <location>
        <begin position="1"/>
        <end position="169"/>
    </location>
</feature>
<dbReference type="Pfam" id="PF08530">
    <property type="entry name" value="PepX_C"/>
    <property type="match status" value="1"/>
</dbReference>
<name>A0A317UQN7_ASPEC</name>
<proteinExistence type="predicted"/>
<dbReference type="AlphaFoldDB" id="A0A317UQN7"/>
<reference evidence="2" key="1">
    <citation type="submission" date="2016-12" db="EMBL/GenBank/DDBJ databases">
        <title>The genomes of Aspergillus section Nigri reveals drivers in fungal speciation.</title>
        <authorList>
            <consortium name="DOE Joint Genome Institute"/>
            <person name="Vesth T.C."/>
            <person name="Nybo J."/>
            <person name="Theobald S."/>
            <person name="Brandl J."/>
            <person name="Frisvad J.C."/>
            <person name="Nielsen K.F."/>
            <person name="Lyhne E.K."/>
            <person name="Kogle M.E."/>
            <person name="Kuo A."/>
            <person name="Riley R."/>
            <person name="Clum A."/>
            <person name="Nolan M."/>
            <person name="Lipzen A."/>
            <person name="Salamov A."/>
            <person name="Henrissat B."/>
            <person name="Wiebenga A."/>
            <person name="De vries R.P."/>
            <person name="Grigoriev I.V."/>
            <person name="Mortensen U.H."/>
            <person name="Andersen M.R."/>
            <person name="Baker S.E."/>
        </authorList>
    </citation>
    <scope>NUCLEOTIDE SEQUENCE</scope>
    <source>
        <strain evidence="2">CBS 122712</strain>
    </source>
</reference>
<gene>
    <name evidence="2" type="ORF">BO83DRAFT_455198</name>
</gene>
<keyword evidence="3" id="KW-1185">Reference proteome</keyword>
<dbReference type="VEuPathDB" id="FungiDB:BO83DRAFT_455198"/>
<dbReference type="GO" id="GO:0008239">
    <property type="term" value="F:dipeptidyl-peptidase activity"/>
    <property type="evidence" value="ECO:0007669"/>
    <property type="project" value="InterPro"/>
</dbReference>
<dbReference type="SUPFAM" id="SSF49785">
    <property type="entry name" value="Galactose-binding domain-like"/>
    <property type="match status" value="1"/>
</dbReference>
<accession>A0A317UQN7</accession>
<dbReference type="Gene3D" id="2.60.120.260">
    <property type="entry name" value="Galactose-binding domain-like"/>
    <property type="match status" value="1"/>
</dbReference>
<organism evidence="2 3">
    <name type="scientific">Aspergillus eucalypticola (strain CBS 122712 / IBT 29274)</name>
    <dbReference type="NCBI Taxonomy" id="1448314"/>
    <lineage>
        <taxon>Eukaryota</taxon>
        <taxon>Fungi</taxon>
        <taxon>Dikarya</taxon>
        <taxon>Ascomycota</taxon>
        <taxon>Pezizomycotina</taxon>
        <taxon>Eurotiomycetes</taxon>
        <taxon>Eurotiomycetidae</taxon>
        <taxon>Eurotiales</taxon>
        <taxon>Aspergillaceae</taxon>
        <taxon>Aspergillus</taxon>
        <taxon>Aspergillus subgen. Circumdati</taxon>
    </lineage>
</organism>
<dbReference type="RefSeq" id="XP_025383785.1">
    <property type="nucleotide sequence ID" value="XM_025537014.1"/>
</dbReference>